<dbReference type="AlphaFoldDB" id="A0A644WQC8"/>
<comment type="caution">
    <text evidence="4">The sequence shown here is derived from an EMBL/GenBank/DDBJ whole genome shotgun (WGS) entry which is preliminary data.</text>
</comment>
<dbReference type="PIRSF" id="PIRSF036894">
    <property type="entry name" value="PMI_Firm_short"/>
    <property type="match status" value="1"/>
</dbReference>
<protein>
    <submittedName>
        <fullName evidence="4">Mannose-6-phosphate isomerase ManA</fullName>
        <ecNumber evidence="4">5.3.1.8</ecNumber>
    </submittedName>
</protein>
<keyword evidence="1" id="KW-0479">Metal-binding</keyword>
<dbReference type="Gene3D" id="2.60.120.10">
    <property type="entry name" value="Jelly Rolls"/>
    <property type="match status" value="2"/>
</dbReference>
<evidence type="ECO:0000259" key="3">
    <source>
        <dbReference type="Pfam" id="PF20511"/>
    </source>
</evidence>
<dbReference type="EC" id="5.3.1.8" evidence="4"/>
<feature type="domain" description="Phosphomannose isomerase type I catalytic" evidence="3">
    <location>
        <begin position="10"/>
        <end position="114"/>
    </location>
</feature>
<dbReference type="SUPFAM" id="SSF51182">
    <property type="entry name" value="RmlC-like cupins"/>
    <property type="match status" value="1"/>
</dbReference>
<evidence type="ECO:0000256" key="2">
    <source>
        <dbReference type="ARBA" id="ARBA00022833"/>
    </source>
</evidence>
<evidence type="ECO:0000256" key="1">
    <source>
        <dbReference type="ARBA" id="ARBA00022723"/>
    </source>
</evidence>
<name>A0A644WQC8_9ZZZZ</name>
<dbReference type="InterPro" id="IPR014710">
    <property type="entry name" value="RmlC-like_jellyroll"/>
</dbReference>
<accession>A0A644WQC8</accession>
<dbReference type="PANTHER" id="PTHR42742:SF3">
    <property type="entry name" value="FRUCTOKINASE"/>
    <property type="match status" value="1"/>
</dbReference>
<gene>
    <name evidence="4" type="primary">manA_7</name>
    <name evidence="4" type="ORF">SDC9_52237</name>
</gene>
<dbReference type="InterPro" id="IPR046457">
    <property type="entry name" value="PMI_typeI_cat"/>
</dbReference>
<dbReference type="GO" id="GO:0004476">
    <property type="term" value="F:mannose-6-phosphate isomerase activity"/>
    <property type="evidence" value="ECO:0007669"/>
    <property type="project" value="UniProtKB-EC"/>
</dbReference>
<evidence type="ECO:0000313" key="4">
    <source>
        <dbReference type="EMBL" id="MPM05942.1"/>
    </source>
</evidence>
<reference evidence="4" key="1">
    <citation type="submission" date="2019-08" db="EMBL/GenBank/DDBJ databases">
        <authorList>
            <person name="Kucharzyk K."/>
            <person name="Murdoch R.W."/>
            <person name="Higgins S."/>
            <person name="Loffler F."/>
        </authorList>
    </citation>
    <scope>NUCLEOTIDE SEQUENCE</scope>
</reference>
<organism evidence="4">
    <name type="scientific">bioreactor metagenome</name>
    <dbReference type="NCBI Taxonomy" id="1076179"/>
    <lineage>
        <taxon>unclassified sequences</taxon>
        <taxon>metagenomes</taxon>
        <taxon>ecological metagenomes</taxon>
    </lineage>
</organism>
<dbReference type="InterPro" id="IPR051804">
    <property type="entry name" value="Carb_Metab_Reg_Kinase/Isom"/>
</dbReference>
<dbReference type="GO" id="GO:0005975">
    <property type="term" value="P:carbohydrate metabolic process"/>
    <property type="evidence" value="ECO:0007669"/>
    <property type="project" value="InterPro"/>
</dbReference>
<dbReference type="EMBL" id="VSSQ01001180">
    <property type="protein sequence ID" value="MPM05942.1"/>
    <property type="molecule type" value="Genomic_DNA"/>
</dbReference>
<dbReference type="InterPro" id="IPR011051">
    <property type="entry name" value="RmlC_Cupin_sf"/>
</dbReference>
<sequence>MEQSLYPLRFMPLFKDKVWGGNKIKDIIGIDYSPLERCGELWALSAIEDDETLIENGYLAECTLKEVIEMYADELVGEKCYEEFGENFPLLFKIIDAKDKLSVQVHPDDKLAQRKGMNNGKTEMWYILQADKDAEIISGFNKDVTKAEVINGLRNKNLSNLLNSENTEKGDLFFIPAGRIHAIGSGVLLAEIQQSSDATYRVYDWDRKDEKGNERKLHIEEALEALNFKSVGFSAKSKYDYTLNKTSELVSTPFFTTNVIHVTESIKKDYSMLDSFVVYLCIEGVCIIHSLGHEIPLQQGQALLIPAIAEEAIIQPKGLVSILETYIL</sequence>
<dbReference type="GO" id="GO:0008270">
    <property type="term" value="F:zinc ion binding"/>
    <property type="evidence" value="ECO:0007669"/>
    <property type="project" value="InterPro"/>
</dbReference>
<keyword evidence="2" id="KW-0862">Zinc</keyword>
<dbReference type="CDD" id="cd07010">
    <property type="entry name" value="cupin_PMI_type_I_N_bac"/>
    <property type="match status" value="1"/>
</dbReference>
<proteinExistence type="predicted"/>
<dbReference type="PANTHER" id="PTHR42742">
    <property type="entry name" value="TRANSCRIPTIONAL REPRESSOR MPRA"/>
    <property type="match status" value="1"/>
</dbReference>
<keyword evidence="4" id="KW-0413">Isomerase</keyword>
<dbReference type="Pfam" id="PF20511">
    <property type="entry name" value="PMI_typeI_cat"/>
    <property type="match status" value="1"/>
</dbReference>
<dbReference type="InterPro" id="IPR014628">
    <property type="entry name" value="Man6P_isomerase_Firm_short"/>
</dbReference>